<protein>
    <submittedName>
        <fullName evidence="1">Uncharacterized protein</fullName>
    </submittedName>
</protein>
<accession>A0A0F9MGS9</accession>
<proteinExistence type="predicted"/>
<sequence>MKEKLNLNENNRSNTSGYRSLDKLRCLVLQGEDFFKQSLEFKHKGRFLNIVVVC</sequence>
<gene>
    <name evidence="1" type="ORF">LCGC14_1157210</name>
</gene>
<dbReference type="EMBL" id="LAZR01005611">
    <property type="protein sequence ID" value="KKM98506.1"/>
    <property type="molecule type" value="Genomic_DNA"/>
</dbReference>
<comment type="caution">
    <text evidence="1">The sequence shown here is derived from an EMBL/GenBank/DDBJ whole genome shotgun (WGS) entry which is preliminary data.</text>
</comment>
<reference evidence="1" key="1">
    <citation type="journal article" date="2015" name="Nature">
        <title>Complex archaea that bridge the gap between prokaryotes and eukaryotes.</title>
        <authorList>
            <person name="Spang A."/>
            <person name="Saw J.H."/>
            <person name="Jorgensen S.L."/>
            <person name="Zaremba-Niedzwiedzka K."/>
            <person name="Martijn J."/>
            <person name="Lind A.E."/>
            <person name="van Eijk R."/>
            <person name="Schleper C."/>
            <person name="Guy L."/>
            <person name="Ettema T.J."/>
        </authorList>
    </citation>
    <scope>NUCLEOTIDE SEQUENCE</scope>
</reference>
<evidence type="ECO:0000313" key="1">
    <source>
        <dbReference type="EMBL" id="KKM98506.1"/>
    </source>
</evidence>
<name>A0A0F9MGS9_9ZZZZ</name>
<organism evidence="1">
    <name type="scientific">marine sediment metagenome</name>
    <dbReference type="NCBI Taxonomy" id="412755"/>
    <lineage>
        <taxon>unclassified sequences</taxon>
        <taxon>metagenomes</taxon>
        <taxon>ecological metagenomes</taxon>
    </lineage>
</organism>
<dbReference type="AlphaFoldDB" id="A0A0F9MGS9"/>